<keyword evidence="3" id="KW-1185">Reference proteome</keyword>
<gene>
    <name evidence="2" type="ORF">PRELSG_0940300</name>
</gene>
<protein>
    <submittedName>
        <fullName evidence="2">Uncharacterized protein</fullName>
    </submittedName>
</protein>
<sequence>MDVTTEKNCIIDKNKIEHVNKYIYTKFPKFDTHKKIKLYNIKISELILENEKLKKYKSNLEKRILEENTVFEENFKNYEIAISNALRLGYSSLFLCNVLNKMIDRNKKFVLRELMKRKDEFKNNIIKSYIHKYSVDKLLINNMAMKIDCIYKKNVKSVTILLVGIIKKKIRYLLKLFLNNILGLKEEKKGKKPRRKESDKLIFKLSFLNHIERVESLLGLVKLVHILRTRIYIIFQYCFSKLVSNKNENLNVKENTIRDKEKFDNINGAIEIREEKINYIKKIKNLKNNNIENNNNNNISKIKENSCLINYISNDNKNTEKICSDMYLQKYDEILSKKNYLLLNNENIINNFDSHHFSLESGNESDSSYIPHPDEIYNYLYYQELLKLKKKKPENCFAKHIDSNSFNSLQLNSEELFLCDKLKKKNDIKELSTTNNLENYIKYVENKLKKYNNIITKSSKKIKKEHADISFNELGDSSKLSESNSESKKNAKCDKSIYIFLLKEKRRILELLEQYVSLQISEENYIKKRNKKGNNANLNKSKKLLMDDCKQKQLESLNIKNEEVNKEINKERINKINIKCKPKPNISLKKTFKESKTQLVTGLDKEDISKINKKKFEIKNIDDCNLEVESFVNKNIKKKLSFHTMKSELKDIISHIYDNNDDIKEKRNLLDNTIDDIKNKLSKIKEKSFLCVIGEGSPKNINLNFKKESEHNNKKKEENVDILKKSESKVLLTLKK</sequence>
<dbReference type="VEuPathDB" id="PlasmoDB:PRELSG_0940300"/>
<dbReference type="KEGG" id="prel:PRELSG_0940300"/>
<dbReference type="OMA" id="VYNYLYY"/>
<evidence type="ECO:0000313" key="3">
    <source>
        <dbReference type="Proteomes" id="UP000220158"/>
    </source>
</evidence>
<dbReference type="AlphaFoldDB" id="A0A1J1H6B4"/>
<dbReference type="EMBL" id="LN835304">
    <property type="protein sequence ID" value="CRH00300.1"/>
    <property type="molecule type" value="Genomic_DNA"/>
</dbReference>
<evidence type="ECO:0000256" key="1">
    <source>
        <dbReference type="SAM" id="Coils"/>
    </source>
</evidence>
<dbReference type="GeneID" id="39736416"/>
<organism evidence="2 3">
    <name type="scientific">Plasmodium relictum</name>
    <dbReference type="NCBI Taxonomy" id="85471"/>
    <lineage>
        <taxon>Eukaryota</taxon>
        <taxon>Sar</taxon>
        <taxon>Alveolata</taxon>
        <taxon>Apicomplexa</taxon>
        <taxon>Aconoidasida</taxon>
        <taxon>Haemosporida</taxon>
        <taxon>Plasmodiidae</taxon>
        <taxon>Plasmodium</taxon>
        <taxon>Plasmodium (Haemamoeba)</taxon>
    </lineage>
</organism>
<evidence type="ECO:0000313" key="2">
    <source>
        <dbReference type="EMBL" id="CRH00300.1"/>
    </source>
</evidence>
<accession>A0A1J1H6B4</accession>
<reference evidence="2 3" key="1">
    <citation type="submission" date="2015-04" db="EMBL/GenBank/DDBJ databases">
        <authorList>
            <consortium name="Pathogen Informatics"/>
        </authorList>
    </citation>
    <scope>NUCLEOTIDE SEQUENCE [LARGE SCALE GENOMIC DNA]</scope>
    <source>
        <strain evidence="2 3">SGS1</strain>
    </source>
</reference>
<feature type="coiled-coil region" evidence="1">
    <location>
        <begin position="660"/>
        <end position="726"/>
    </location>
</feature>
<name>A0A1J1H6B4_PLARL</name>
<dbReference type="RefSeq" id="XP_028533303.1">
    <property type="nucleotide sequence ID" value="XM_028676855.1"/>
</dbReference>
<proteinExistence type="predicted"/>
<dbReference type="OrthoDB" id="377068at2759"/>
<dbReference type="Proteomes" id="UP000220158">
    <property type="component" value="Chromosome 9"/>
</dbReference>
<keyword evidence="1" id="KW-0175">Coiled coil</keyword>